<dbReference type="GO" id="GO:0030490">
    <property type="term" value="P:maturation of SSU-rRNA"/>
    <property type="evidence" value="ECO:0007669"/>
    <property type="project" value="TreeGrafter"/>
</dbReference>
<evidence type="ECO:0000256" key="4">
    <source>
        <dbReference type="ARBA" id="ARBA00022679"/>
    </source>
</evidence>
<name>A0A9J2PM96_ASCLU</name>
<dbReference type="SUPFAM" id="SSF57850">
    <property type="entry name" value="RING/U-box"/>
    <property type="match status" value="1"/>
</dbReference>
<dbReference type="GO" id="GO:0016787">
    <property type="term" value="F:hydrolase activity"/>
    <property type="evidence" value="ECO:0007669"/>
    <property type="project" value="UniProtKB-KW"/>
</dbReference>
<keyword evidence="9" id="KW-0378">Hydrolase</keyword>
<comment type="similarity">
    <text evidence="2">Belongs to the NOB1 family.</text>
</comment>
<dbReference type="GO" id="GO:0030688">
    <property type="term" value="C:preribosome, small subunit precursor"/>
    <property type="evidence" value="ECO:0007669"/>
    <property type="project" value="TreeGrafter"/>
</dbReference>
<keyword evidence="10" id="KW-0862">Zinc</keyword>
<dbReference type="Pfam" id="PF17146">
    <property type="entry name" value="PIN_6"/>
    <property type="match status" value="1"/>
</dbReference>
<dbReference type="InterPro" id="IPR039907">
    <property type="entry name" value="NOB1"/>
</dbReference>
<dbReference type="Proteomes" id="UP000036681">
    <property type="component" value="Unplaced"/>
</dbReference>
<evidence type="ECO:0000313" key="15">
    <source>
        <dbReference type="WBParaSite" id="ALUE_0001105201-mRNA-1"/>
    </source>
</evidence>
<dbReference type="InterPro" id="IPR014881">
    <property type="entry name" value="NOB1_Zn-bd"/>
</dbReference>
<keyword evidence="5" id="KW-0540">Nuclease</keyword>
<evidence type="ECO:0000256" key="9">
    <source>
        <dbReference type="ARBA" id="ARBA00022801"/>
    </source>
</evidence>
<keyword evidence="6" id="KW-0479">Metal-binding</keyword>
<sequence length="609" mass="67748">MRSAEEVPVHYLVADSGAFIKRAPLQDLGAAIYSVSEVIDELKCEKSRHLLESIPYEIFIQEPSKQSLQIVSECSKKTGDYAALSAVDLKILALTHDLHVQECGSDKLNYECERKLAQNTLLANKGAEVVSVDDEERPVEKTYNALAGFYNPPSADQENDEYEEDDESDEEGWLDESNIDDSLLQMGAVAVPDKHMKVACITTDFAIQNTLLHMGLALLSIDGYRVRCLNSYILRCRACFATTTQMTRRFCARCGNDALHRVAVTVDENGTTQMQINWRRLCSNRGLKYTLPPPKGGKHSTDPQLFEDQRMPHNRAAKCHSDPIDRSPFAINDVTSRSAMLGIRERQHNTKRNPNAVTRGRKRGGKRRVEKMPVPGYYCHSCQQGVSLRDGDFVCARCGGEFIEELPPDSRPMMNPFATLLESMLNEGGGRVNMQAGPSRAGMQPTTIRFGSGHGGTADDNIIAVFLNQLLSNLSAQGAQIQLQITRDPSARILHGSMADYAWGEGGLDQIVTQLLNQFEGGATPVDPKLLGNLPMTTIEQTHVDSDTQCTTCMERFKQAERVAQLDCHHVFHRECIVPWLQRHNTCPICRQAVDAAKWPSSNPLDELD</sequence>
<keyword evidence="4" id="KW-0808">Transferase</keyword>
<dbReference type="InterPro" id="IPR033411">
    <property type="entry name" value="Ribonuclease_PIN"/>
</dbReference>
<dbReference type="InterPro" id="IPR001841">
    <property type="entry name" value="Znf_RING"/>
</dbReference>
<dbReference type="Pfam" id="PF13639">
    <property type="entry name" value="zf-RING_2"/>
    <property type="match status" value="1"/>
</dbReference>
<proteinExistence type="inferred from homology"/>
<dbReference type="PANTHER" id="PTHR12814:SF2">
    <property type="entry name" value="RNA-BINDING PROTEIN NOB1"/>
    <property type="match status" value="1"/>
</dbReference>
<evidence type="ECO:0000256" key="6">
    <source>
        <dbReference type="ARBA" id="ARBA00022723"/>
    </source>
</evidence>
<dbReference type="GO" id="GO:0061630">
    <property type="term" value="F:ubiquitin protein ligase activity"/>
    <property type="evidence" value="ECO:0007669"/>
    <property type="project" value="UniProtKB-EC"/>
</dbReference>
<evidence type="ECO:0000256" key="1">
    <source>
        <dbReference type="ARBA" id="ARBA00000900"/>
    </source>
</evidence>
<evidence type="ECO:0000256" key="12">
    <source>
        <dbReference type="SAM" id="MobiDB-lite"/>
    </source>
</evidence>
<dbReference type="AlphaFoldDB" id="A0A9J2PM96"/>
<dbReference type="Gene3D" id="6.20.210.10">
    <property type="entry name" value="Nin one binding (NOB1), Zn-ribbon-like"/>
    <property type="match status" value="1"/>
</dbReference>
<dbReference type="EC" id="2.3.2.27" evidence="3"/>
<comment type="catalytic activity">
    <reaction evidence="1">
        <text>S-ubiquitinyl-[E2 ubiquitin-conjugating enzyme]-L-cysteine + [acceptor protein]-L-lysine = [E2 ubiquitin-conjugating enzyme]-L-cysteine + N(6)-ubiquitinyl-[acceptor protein]-L-lysine.</text>
        <dbReference type="EC" id="2.3.2.27"/>
    </reaction>
</comment>
<keyword evidence="14" id="KW-1185">Reference proteome</keyword>
<evidence type="ECO:0000256" key="7">
    <source>
        <dbReference type="ARBA" id="ARBA00022771"/>
    </source>
</evidence>
<evidence type="ECO:0000256" key="5">
    <source>
        <dbReference type="ARBA" id="ARBA00022722"/>
    </source>
</evidence>
<dbReference type="FunFam" id="3.40.50.1010:FF:000020">
    <property type="entry name" value="20S-pre-rRNA D-site endonuclease NOB1"/>
    <property type="match status" value="1"/>
</dbReference>
<dbReference type="GO" id="GO:0004521">
    <property type="term" value="F:RNA endonuclease activity"/>
    <property type="evidence" value="ECO:0007669"/>
    <property type="project" value="UniProtKB-ARBA"/>
</dbReference>
<dbReference type="InterPro" id="IPR039525">
    <property type="entry name" value="RNF126-like_zinc-ribbon"/>
</dbReference>
<feature type="compositionally biased region" description="Acidic residues" evidence="12">
    <location>
        <begin position="157"/>
        <end position="173"/>
    </location>
</feature>
<evidence type="ECO:0000313" key="14">
    <source>
        <dbReference type="Proteomes" id="UP000036681"/>
    </source>
</evidence>
<dbReference type="PANTHER" id="PTHR12814">
    <property type="entry name" value="RNA-BINDING PROTEIN NOB1"/>
    <property type="match status" value="1"/>
</dbReference>
<evidence type="ECO:0000256" key="3">
    <source>
        <dbReference type="ARBA" id="ARBA00012483"/>
    </source>
</evidence>
<dbReference type="Gene3D" id="3.30.40.10">
    <property type="entry name" value="Zinc/RING finger domain, C3HC4 (zinc finger)"/>
    <property type="match status" value="1"/>
</dbReference>
<protein>
    <recommendedName>
        <fullName evidence="3">RING-type E3 ubiquitin transferase</fullName>
        <ecNumber evidence="3">2.3.2.27</ecNumber>
    </recommendedName>
</protein>
<feature type="region of interest" description="Disordered" evidence="12">
    <location>
        <begin position="149"/>
        <end position="173"/>
    </location>
</feature>
<dbReference type="WBParaSite" id="ALUE_0001105201-mRNA-1">
    <property type="protein sequence ID" value="ALUE_0001105201-mRNA-1"/>
    <property type="gene ID" value="ALUE_0001105201"/>
</dbReference>
<dbReference type="CDD" id="cd09876">
    <property type="entry name" value="PIN_Nob1-like"/>
    <property type="match status" value="1"/>
</dbReference>
<dbReference type="InterPro" id="IPR013083">
    <property type="entry name" value="Znf_RING/FYVE/PHD"/>
</dbReference>
<evidence type="ECO:0000256" key="2">
    <source>
        <dbReference type="ARBA" id="ARBA00005858"/>
    </source>
</evidence>
<evidence type="ECO:0000256" key="10">
    <source>
        <dbReference type="ARBA" id="ARBA00022833"/>
    </source>
</evidence>
<accession>A0A9J2PM96</accession>
<dbReference type="Gene3D" id="3.40.50.1010">
    <property type="entry name" value="5'-nuclease"/>
    <property type="match status" value="1"/>
</dbReference>
<dbReference type="GO" id="GO:0005737">
    <property type="term" value="C:cytoplasm"/>
    <property type="evidence" value="ECO:0007669"/>
    <property type="project" value="UniProtKB-ARBA"/>
</dbReference>
<dbReference type="Pfam" id="PF14369">
    <property type="entry name" value="Zn_ribbon_19"/>
    <property type="match status" value="1"/>
</dbReference>
<evidence type="ECO:0000259" key="13">
    <source>
        <dbReference type="PROSITE" id="PS50089"/>
    </source>
</evidence>
<dbReference type="SUPFAM" id="SSF144206">
    <property type="entry name" value="NOB1 zinc finger-like"/>
    <property type="match status" value="1"/>
</dbReference>
<evidence type="ECO:0000256" key="11">
    <source>
        <dbReference type="PROSITE-ProRule" id="PRU00175"/>
    </source>
</evidence>
<evidence type="ECO:0000256" key="8">
    <source>
        <dbReference type="ARBA" id="ARBA00022786"/>
    </source>
</evidence>
<dbReference type="InterPro" id="IPR036283">
    <property type="entry name" value="NOB1_Zf-like_sf"/>
</dbReference>
<keyword evidence="8" id="KW-0833">Ubl conjugation pathway</keyword>
<keyword evidence="7 11" id="KW-0863">Zinc-finger</keyword>
<dbReference type="GO" id="GO:0031981">
    <property type="term" value="C:nuclear lumen"/>
    <property type="evidence" value="ECO:0007669"/>
    <property type="project" value="UniProtKB-ARBA"/>
</dbReference>
<feature type="domain" description="RING-type" evidence="13">
    <location>
        <begin position="550"/>
        <end position="591"/>
    </location>
</feature>
<reference evidence="15" key="1">
    <citation type="submission" date="2023-03" db="UniProtKB">
        <authorList>
            <consortium name="WormBaseParasite"/>
        </authorList>
    </citation>
    <scope>IDENTIFICATION</scope>
</reference>
<dbReference type="GO" id="GO:0008270">
    <property type="term" value="F:zinc ion binding"/>
    <property type="evidence" value="ECO:0007669"/>
    <property type="project" value="UniProtKB-KW"/>
</dbReference>
<dbReference type="PROSITE" id="PS50089">
    <property type="entry name" value="ZF_RING_2"/>
    <property type="match status" value="1"/>
</dbReference>
<organism evidence="14 15">
    <name type="scientific">Ascaris lumbricoides</name>
    <name type="common">Giant roundworm</name>
    <dbReference type="NCBI Taxonomy" id="6252"/>
    <lineage>
        <taxon>Eukaryota</taxon>
        <taxon>Metazoa</taxon>
        <taxon>Ecdysozoa</taxon>
        <taxon>Nematoda</taxon>
        <taxon>Chromadorea</taxon>
        <taxon>Rhabditida</taxon>
        <taxon>Spirurina</taxon>
        <taxon>Ascaridomorpha</taxon>
        <taxon>Ascaridoidea</taxon>
        <taxon>Ascarididae</taxon>
        <taxon>Ascaris</taxon>
    </lineage>
</organism>
<dbReference type="SMART" id="SM00184">
    <property type="entry name" value="RING"/>
    <property type="match status" value="1"/>
</dbReference>
<dbReference type="Pfam" id="PF08772">
    <property type="entry name" value="Zn_ribbon_NOB1"/>
    <property type="match status" value="1"/>
</dbReference>